<accession>A0A9W8MP16</accession>
<protein>
    <submittedName>
        <fullName evidence="2">Uncharacterized protein</fullName>
    </submittedName>
</protein>
<evidence type="ECO:0000256" key="1">
    <source>
        <dbReference type="SAM" id="MobiDB-lite"/>
    </source>
</evidence>
<evidence type="ECO:0000313" key="3">
    <source>
        <dbReference type="Proteomes" id="UP001148786"/>
    </source>
</evidence>
<feature type="compositionally biased region" description="Polar residues" evidence="1">
    <location>
        <begin position="65"/>
        <end position="75"/>
    </location>
</feature>
<feature type="region of interest" description="Disordered" evidence="1">
    <location>
        <begin position="229"/>
        <end position="252"/>
    </location>
</feature>
<feature type="compositionally biased region" description="Low complexity" evidence="1">
    <location>
        <begin position="101"/>
        <end position="136"/>
    </location>
</feature>
<sequence length="370" mass="39287">MQVVLHAYLAVQVELTSPRVGSSRWTKEECILIHPTRRIFGIVGLRRANIAPCSRPAATTQFFSRRAQHQGTPHTSSSSQSSSMPNVLQRARTRSNPSQPAPAKSKPRSVSSSSSNSLPRVPIPVSSVSNPPAVQPGYQHLNTSIGSLPPQSKPGPDGGAVSSIHSSDSQSRARASSISSSGNGHGGGSGIMRRSSSRKRPPTPIATGGERGAGLGVAVEVEPIPIPLPTKANQNAATAPTPSADAQPHAECSPTQPLLLARLRRGSRHFFASQPPISPQVTFFVDFWASSNSNDDDAGYDEQHDINGALGPTAKAIVGITFTTHAARTTWCIDDPNAFPVIRSFEFENATCSFESFKLLGRMLGMDMDT</sequence>
<feature type="compositionally biased region" description="Polar residues" evidence="1">
    <location>
        <begin position="231"/>
        <end position="241"/>
    </location>
</feature>
<proteinExistence type="predicted"/>
<feature type="region of interest" description="Disordered" evidence="1">
    <location>
        <begin position="65"/>
        <end position="214"/>
    </location>
</feature>
<reference evidence="2" key="1">
    <citation type="submission" date="2022-07" db="EMBL/GenBank/DDBJ databases">
        <title>Genome Sequence of Agrocybe chaxingu.</title>
        <authorList>
            <person name="Buettner E."/>
        </authorList>
    </citation>
    <scope>NUCLEOTIDE SEQUENCE</scope>
    <source>
        <strain evidence="2">MP-N11</strain>
    </source>
</reference>
<organism evidence="2 3">
    <name type="scientific">Agrocybe chaxingu</name>
    <dbReference type="NCBI Taxonomy" id="84603"/>
    <lineage>
        <taxon>Eukaryota</taxon>
        <taxon>Fungi</taxon>
        <taxon>Dikarya</taxon>
        <taxon>Basidiomycota</taxon>
        <taxon>Agaricomycotina</taxon>
        <taxon>Agaricomycetes</taxon>
        <taxon>Agaricomycetidae</taxon>
        <taxon>Agaricales</taxon>
        <taxon>Agaricineae</taxon>
        <taxon>Strophariaceae</taxon>
        <taxon>Agrocybe</taxon>
    </lineage>
</organism>
<evidence type="ECO:0000313" key="2">
    <source>
        <dbReference type="EMBL" id="KAJ3486232.1"/>
    </source>
</evidence>
<comment type="caution">
    <text evidence="2">The sequence shown here is derived from an EMBL/GenBank/DDBJ whole genome shotgun (WGS) entry which is preliminary data.</text>
</comment>
<name>A0A9W8MP16_9AGAR</name>
<keyword evidence="3" id="KW-1185">Reference proteome</keyword>
<feature type="compositionally biased region" description="Low complexity" evidence="1">
    <location>
        <begin position="166"/>
        <end position="182"/>
    </location>
</feature>
<gene>
    <name evidence="2" type="ORF">NLJ89_g11832</name>
</gene>
<dbReference type="Proteomes" id="UP001148786">
    <property type="component" value="Unassembled WGS sequence"/>
</dbReference>
<feature type="compositionally biased region" description="Polar residues" evidence="1">
    <location>
        <begin position="140"/>
        <end position="150"/>
    </location>
</feature>
<dbReference type="AlphaFoldDB" id="A0A9W8MP16"/>
<dbReference type="EMBL" id="JANKHO010003090">
    <property type="protein sequence ID" value="KAJ3486232.1"/>
    <property type="molecule type" value="Genomic_DNA"/>
</dbReference>